<feature type="signal peptide" evidence="2">
    <location>
        <begin position="1"/>
        <end position="23"/>
    </location>
</feature>
<organism evidence="3 4">
    <name type="scientific">Stylosanthes scabra</name>
    <dbReference type="NCBI Taxonomy" id="79078"/>
    <lineage>
        <taxon>Eukaryota</taxon>
        <taxon>Viridiplantae</taxon>
        <taxon>Streptophyta</taxon>
        <taxon>Embryophyta</taxon>
        <taxon>Tracheophyta</taxon>
        <taxon>Spermatophyta</taxon>
        <taxon>Magnoliopsida</taxon>
        <taxon>eudicotyledons</taxon>
        <taxon>Gunneridae</taxon>
        <taxon>Pentapetalae</taxon>
        <taxon>rosids</taxon>
        <taxon>fabids</taxon>
        <taxon>Fabales</taxon>
        <taxon>Fabaceae</taxon>
        <taxon>Papilionoideae</taxon>
        <taxon>50 kb inversion clade</taxon>
        <taxon>dalbergioids sensu lato</taxon>
        <taxon>Dalbergieae</taxon>
        <taxon>Pterocarpus clade</taxon>
        <taxon>Stylosanthes</taxon>
    </lineage>
</organism>
<proteinExistence type="predicted"/>
<feature type="region of interest" description="Disordered" evidence="1">
    <location>
        <begin position="118"/>
        <end position="140"/>
    </location>
</feature>
<comment type="caution">
    <text evidence="3">The sequence shown here is derived from an EMBL/GenBank/DDBJ whole genome shotgun (WGS) entry which is preliminary data.</text>
</comment>
<keyword evidence="4" id="KW-1185">Reference proteome</keyword>
<feature type="compositionally biased region" description="Basic residues" evidence="1">
    <location>
        <begin position="120"/>
        <end position="140"/>
    </location>
</feature>
<name>A0ABU6WU32_9FABA</name>
<reference evidence="3 4" key="1">
    <citation type="journal article" date="2023" name="Plants (Basel)">
        <title>Bridging the Gap: Combining Genomics and Transcriptomics Approaches to Understand Stylosanthes scabra, an Orphan Legume from the Brazilian Caatinga.</title>
        <authorList>
            <person name="Ferreira-Neto J.R.C."/>
            <person name="da Silva M.D."/>
            <person name="Binneck E."/>
            <person name="de Melo N.F."/>
            <person name="da Silva R.H."/>
            <person name="de Melo A.L.T.M."/>
            <person name="Pandolfi V."/>
            <person name="Bustamante F.O."/>
            <person name="Brasileiro-Vidal A.C."/>
            <person name="Benko-Iseppon A.M."/>
        </authorList>
    </citation>
    <scope>NUCLEOTIDE SEQUENCE [LARGE SCALE GENOMIC DNA]</scope>
    <source>
        <tissue evidence="3">Leaves</tissue>
    </source>
</reference>
<evidence type="ECO:0000256" key="2">
    <source>
        <dbReference type="SAM" id="SignalP"/>
    </source>
</evidence>
<gene>
    <name evidence="3" type="ORF">PIB30_090710</name>
</gene>
<keyword evidence="2" id="KW-0732">Signal</keyword>
<feature type="chain" id="PRO_5047534935" evidence="2">
    <location>
        <begin position="24"/>
        <end position="140"/>
    </location>
</feature>
<accession>A0ABU6WU32</accession>
<protein>
    <submittedName>
        <fullName evidence="3">Uncharacterized protein</fullName>
    </submittedName>
</protein>
<dbReference type="EMBL" id="JASCZI010183011">
    <property type="protein sequence ID" value="MED6188931.1"/>
    <property type="molecule type" value="Genomic_DNA"/>
</dbReference>
<sequence>MGKNGATVAISIMLTILVMICSSIDNFDETISEEVWSTSYYYITAYQSSLDYCVDECIRRNKNNTKKQKECVLKCITRRCSQLYSNDEQKQLQCNEGFVAHYNKKYFENNPMTLSEIPTKKIKPRHKIPKSKPAKKKRKT</sequence>
<evidence type="ECO:0000256" key="1">
    <source>
        <dbReference type="SAM" id="MobiDB-lite"/>
    </source>
</evidence>
<evidence type="ECO:0000313" key="4">
    <source>
        <dbReference type="Proteomes" id="UP001341840"/>
    </source>
</evidence>
<dbReference type="Proteomes" id="UP001341840">
    <property type="component" value="Unassembled WGS sequence"/>
</dbReference>
<evidence type="ECO:0000313" key="3">
    <source>
        <dbReference type="EMBL" id="MED6188931.1"/>
    </source>
</evidence>